<accession>A0A561TCV4</accession>
<dbReference type="Pfam" id="PF10604">
    <property type="entry name" value="Polyketide_cyc2"/>
    <property type="match status" value="1"/>
</dbReference>
<proteinExistence type="predicted"/>
<reference evidence="1 2" key="1">
    <citation type="submission" date="2019-06" db="EMBL/GenBank/DDBJ databases">
        <title>Sequencing the genomes of 1000 actinobacteria strains.</title>
        <authorList>
            <person name="Klenk H.-P."/>
        </authorList>
    </citation>
    <scope>NUCLEOTIDE SEQUENCE [LARGE SCALE GENOMIC DNA]</scope>
    <source>
        <strain evidence="1 2">DSM 41695</strain>
    </source>
</reference>
<dbReference type="Proteomes" id="UP000316603">
    <property type="component" value="Unassembled WGS sequence"/>
</dbReference>
<evidence type="ECO:0000313" key="2">
    <source>
        <dbReference type="Proteomes" id="UP000316603"/>
    </source>
</evidence>
<sequence length="149" mass="16784">MSTIRRTIVVDRTPDDVHAYATDPSHLPEWQLSAVSAQPLEDGPVHTGSRVRVTRRIGAREIPTTMEYTEYDPPRSWGMRGLDGPVRARVHGEIEPLAEGSRSRLTLEIDFEGHGLGRALVPLVVRPQARKELPRNERALKDRLEHIGE</sequence>
<name>A0A561TCV4_9ACTN</name>
<comment type="caution">
    <text evidence="1">The sequence shown here is derived from an EMBL/GenBank/DDBJ whole genome shotgun (WGS) entry which is preliminary data.</text>
</comment>
<dbReference type="InterPro" id="IPR023393">
    <property type="entry name" value="START-like_dom_sf"/>
</dbReference>
<dbReference type="RefSeq" id="WP_145867001.1">
    <property type="nucleotide sequence ID" value="NZ_BNCE01000026.1"/>
</dbReference>
<gene>
    <name evidence="1" type="ORF">FHX78_111880</name>
</gene>
<organism evidence="1 2">
    <name type="scientific">Streptomyces capillispiralis</name>
    <dbReference type="NCBI Taxonomy" id="68182"/>
    <lineage>
        <taxon>Bacteria</taxon>
        <taxon>Bacillati</taxon>
        <taxon>Actinomycetota</taxon>
        <taxon>Actinomycetes</taxon>
        <taxon>Kitasatosporales</taxon>
        <taxon>Streptomycetaceae</taxon>
        <taxon>Streptomyces</taxon>
    </lineage>
</organism>
<protein>
    <submittedName>
        <fullName evidence="1">Uncharacterized protein YndB with AHSA1/START domain</fullName>
    </submittedName>
</protein>
<dbReference type="EMBL" id="VIWV01000001">
    <property type="protein sequence ID" value="TWF84937.1"/>
    <property type="molecule type" value="Genomic_DNA"/>
</dbReference>
<dbReference type="InterPro" id="IPR019587">
    <property type="entry name" value="Polyketide_cyclase/dehydratase"/>
</dbReference>
<evidence type="ECO:0000313" key="1">
    <source>
        <dbReference type="EMBL" id="TWF84937.1"/>
    </source>
</evidence>
<dbReference type="SUPFAM" id="SSF55961">
    <property type="entry name" value="Bet v1-like"/>
    <property type="match status" value="1"/>
</dbReference>
<dbReference type="AlphaFoldDB" id="A0A561TCV4"/>
<keyword evidence="2" id="KW-1185">Reference proteome</keyword>
<dbReference type="OrthoDB" id="1524368at2"/>
<dbReference type="Gene3D" id="3.30.530.20">
    <property type="match status" value="1"/>
</dbReference>